<dbReference type="PANTHER" id="PTHR40841">
    <property type="entry name" value="SIDEROPHORE TRIACETYLFUSARININE C ESTERASE"/>
    <property type="match status" value="1"/>
</dbReference>
<reference evidence="5" key="1">
    <citation type="journal article" date="2019" name="Int. J. Syst. Evol. Microbiol.">
        <title>The Global Catalogue of Microorganisms (GCM) 10K type strain sequencing project: providing services to taxonomists for standard genome sequencing and annotation.</title>
        <authorList>
            <consortium name="The Broad Institute Genomics Platform"/>
            <consortium name="The Broad Institute Genome Sequencing Center for Infectious Disease"/>
            <person name="Wu L."/>
            <person name="Ma J."/>
        </authorList>
    </citation>
    <scope>NUCLEOTIDE SEQUENCE [LARGE SCALE GENOMIC DNA]</scope>
    <source>
        <strain evidence="5">NBRC 111980</strain>
    </source>
</reference>
<dbReference type="SUPFAM" id="SSF53474">
    <property type="entry name" value="alpha/beta-Hydrolases"/>
    <property type="match status" value="1"/>
</dbReference>
<evidence type="ECO:0000256" key="3">
    <source>
        <dbReference type="SAM" id="SignalP"/>
    </source>
</evidence>
<dbReference type="InterPro" id="IPR029058">
    <property type="entry name" value="AB_hydrolase_fold"/>
</dbReference>
<evidence type="ECO:0000256" key="1">
    <source>
        <dbReference type="ARBA" id="ARBA00005622"/>
    </source>
</evidence>
<dbReference type="Proteomes" id="UP001156670">
    <property type="component" value="Unassembled WGS sequence"/>
</dbReference>
<comment type="caution">
    <text evidence="4">The sequence shown here is derived from an EMBL/GenBank/DDBJ whole genome shotgun (WGS) entry which is preliminary data.</text>
</comment>
<keyword evidence="3" id="KW-0732">Signal</keyword>
<evidence type="ECO:0000256" key="2">
    <source>
        <dbReference type="ARBA" id="ARBA00022801"/>
    </source>
</evidence>
<dbReference type="PANTHER" id="PTHR40841:SF2">
    <property type="entry name" value="SIDEROPHORE-DEGRADING ESTERASE (EUROFUNG)"/>
    <property type="match status" value="1"/>
</dbReference>
<feature type="signal peptide" evidence="3">
    <location>
        <begin position="1"/>
        <end position="31"/>
    </location>
</feature>
<dbReference type="InterPro" id="IPR052558">
    <property type="entry name" value="Siderophore_Hydrolase_D"/>
</dbReference>
<dbReference type="InterPro" id="IPR000801">
    <property type="entry name" value="Esterase-like"/>
</dbReference>
<accession>A0ABQ5XSI9</accession>
<sequence length="312" mass="35457">MQSLSIGWVGKVIRNVSLCMTLAMVVSSAKADESLPRYEVPNTIVHTLPSAQSHRLYQVWVDLPVSYASTNKKYPVLFVVDADYSFPLIHSIRNRLGAGGQNIEEFVLVGLSYAAGDSSAESRSRDFTPTNVLQHPRRPDQYQASHYGEAEAYRDYVEGQVFPLIADKYRVDMSRRYFVGHSYGGLFGAFVLLTKPEMFQTYILSSPSLQYDDHVIKRYEEVYAKTHRDLTARVLLYDGEFEAIKKAPRYNKTFDMVQDAREFTLSLKERKYPHLSVENFVIPDEDHLSVYPSMISRALLRVLPGTGPYTGG</sequence>
<feature type="chain" id="PRO_5045984602" evidence="3">
    <location>
        <begin position="32"/>
        <end position="312"/>
    </location>
</feature>
<dbReference type="Pfam" id="PF00756">
    <property type="entry name" value="Esterase"/>
    <property type="match status" value="1"/>
</dbReference>
<dbReference type="EMBL" id="BSOB01000018">
    <property type="protein sequence ID" value="GLQ93486.1"/>
    <property type="molecule type" value="Genomic_DNA"/>
</dbReference>
<comment type="similarity">
    <text evidence="1">Belongs to the esterase D family.</text>
</comment>
<name>A0ABQ5XSI9_9GAMM</name>
<dbReference type="Gene3D" id="3.40.50.1820">
    <property type="entry name" value="alpha/beta hydrolase"/>
    <property type="match status" value="1"/>
</dbReference>
<organism evidence="4 5">
    <name type="scientific">Dyella acidisoli</name>
    <dbReference type="NCBI Taxonomy" id="1867834"/>
    <lineage>
        <taxon>Bacteria</taxon>
        <taxon>Pseudomonadati</taxon>
        <taxon>Pseudomonadota</taxon>
        <taxon>Gammaproteobacteria</taxon>
        <taxon>Lysobacterales</taxon>
        <taxon>Rhodanobacteraceae</taxon>
        <taxon>Dyella</taxon>
    </lineage>
</organism>
<evidence type="ECO:0000313" key="5">
    <source>
        <dbReference type="Proteomes" id="UP001156670"/>
    </source>
</evidence>
<dbReference type="RefSeq" id="WP_284321196.1">
    <property type="nucleotide sequence ID" value="NZ_BSOB01000018.1"/>
</dbReference>
<protein>
    <submittedName>
        <fullName evidence="4">Esterase</fullName>
    </submittedName>
</protein>
<keyword evidence="2" id="KW-0378">Hydrolase</keyword>
<proteinExistence type="inferred from homology"/>
<keyword evidence="5" id="KW-1185">Reference proteome</keyword>
<gene>
    <name evidence="4" type="ORF">GCM10007901_24370</name>
</gene>
<evidence type="ECO:0000313" key="4">
    <source>
        <dbReference type="EMBL" id="GLQ93486.1"/>
    </source>
</evidence>